<comment type="subcellular location">
    <subcellularLocation>
        <location evidence="1">Membrane</location>
        <topology evidence="1">Multi-pass membrane protein</topology>
    </subcellularLocation>
</comment>
<feature type="domain" description="EamA" evidence="6">
    <location>
        <begin position="156"/>
        <end position="291"/>
    </location>
</feature>
<name>A0ABT0Q0G0_9RHOB</name>
<evidence type="ECO:0000313" key="8">
    <source>
        <dbReference type="Proteomes" id="UP001203880"/>
    </source>
</evidence>
<gene>
    <name evidence="7" type="ORF">M3P21_07290</name>
</gene>
<reference evidence="7" key="1">
    <citation type="submission" date="2022-05" db="EMBL/GenBank/DDBJ databases">
        <authorList>
            <person name="Park J.-S."/>
        </authorList>
    </citation>
    <scope>NUCLEOTIDE SEQUENCE</scope>
    <source>
        <strain evidence="7">2012CJ41-6</strain>
    </source>
</reference>
<evidence type="ECO:0000256" key="2">
    <source>
        <dbReference type="ARBA" id="ARBA00022692"/>
    </source>
</evidence>
<dbReference type="Pfam" id="PF00892">
    <property type="entry name" value="EamA"/>
    <property type="match status" value="2"/>
</dbReference>
<keyword evidence="2 5" id="KW-0812">Transmembrane</keyword>
<feature type="domain" description="EamA" evidence="6">
    <location>
        <begin position="15"/>
        <end position="144"/>
    </location>
</feature>
<organism evidence="7 8">
    <name type="scientific">Ruegeria spongiae</name>
    <dbReference type="NCBI Taxonomy" id="2942209"/>
    <lineage>
        <taxon>Bacteria</taxon>
        <taxon>Pseudomonadati</taxon>
        <taxon>Pseudomonadota</taxon>
        <taxon>Alphaproteobacteria</taxon>
        <taxon>Rhodobacterales</taxon>
        <taxon>Roseobacteraceae</taxon>
        <taxon>Ruegeria</taxon>
    </lineage>
</organism>
<dbReference type="RefSeq" id="WP_249708108.1">
    <property type="nucleotide sequence ID" value="NZ_JAMFMB010000007.1"/>
</dbReference>
<keyword evidence="8" id="KW-1185">Reference proteome</keyword>
<feature type="transmembrane region" description="Helical" evidence="5">
    <location>
        <begin position="40"/>
        <end position="62"/>
    </location>
</feature>
<dbReference type="PANTHER" id="PTHR32322">
    <property type="entry name" value="INNER MEMBRANE TRANSPORTER"/>
    <property type="match status" value="1"/>
</dbReference>
<evidence type="ECO:0000313" key="7">
    <source>
        <dbReference type="EMBL" id="MCL6283334.1"/>
    </source>
</evidence>
<feature type="transmembrane region" description="Helical" evidence="5">
    <location>
        <begin position="187"/>
        <end position="206"/>
    </location>
</feature>
<feature type="transmembrane region" description="Helical" evidence="5">
    <location>
        <begin position="69"/>
        <end position="91"/>
    </location>
</feature>
<comment type="caution">
    <text evidence="7">The sequence shown here is derived from an EMBL/GenBank/DDBJ whole genome shotgun (WGS) entry which is preliminary data.</text>
</comment>
<feature type="transmembrane region" description="Helical" evidence="5">
    <location>
        <begin position="275"/>
        <end position="291"/>
    </location>
</feature>
<dbReference type="PANTHER" id="PTHR32322:SF9">
    <property type="entry name" value="AMINO-ACID METABOLITE EFFLUX PUMP-RELATED"/>
    <property type="match status" value="1"/>
</dbReference>
<feature type="transmembrane region" description="Helical" evidence="5">
    <location>
        <begin position="97"/>
        <end position="118"/>
    </location>
</feature>
<evidence type="ECO:0000256" key="4">
    <source>
        <dbReference type="ARBA" id="ARBA00023136"/>
    </source>
</evidence>
<keyword evidence="3 5" id="KW-1133">Transmembrane helix</keyword>
<evidence type="ECO:0000256" key="3">
    <source>
        <dbReference type="ARBA" id="ARBA00022989"/>
    </source>
</evidence>
<sequence length="313" mass="32886">MGTDVKPMDAQDWGLLVFLSILWGATFFWAGVAVQELPPLSVVLIRVGGAAIVLLPLLFWAGHSLPRGFAGWVPFLGMGLFNNVLPFGFIFAGQTQIGVGLSAIINSMTPLFTVLVMAGFSEERLTRFRLIGVLLGVAGVVVLNGGGAALQGGQLLGVALCMAGASSYGFAALWARRKLAGVPPLKSATCQLICSTAILLPVVALVDRPWSLTVPSDGVLWALVALALLGTALAYLVFFRILTRAGPSNVMLVTLLIPVTAILLGWAILHEAVTPRDLLGAGVIGFGLLFIDGRIPARLHRAVTGTGRAKTRN</sequence>
<accession>A0ABT0Q0G0</accession>
<feature type="transmembrane region" description="Helical" evidence="5">
    <location>
        <begin position="155"/>
        <end position="175"/>
    </location>
</feature>
<dbReference type="Proteomes" id="UP001203880">
    <property type="component" value="Unassembled WGS sequence"/>
</dbReference>
<dbReference type="InterPro" id="IPR000620">
    <property type="entry name" value="EamA_dom"/>
</dbReference>
<dbReference type="EMBL" id="JAMFMB010000007">
    <property type="protein sequence ID" value="MCL6283334.1"/>
    <property type="molecule type" value="Genomic_DNA"/>
</dbReference>
<feature type="transmembrane region" description="Helical" evidence="5">
    <location>
        <begin position="12"/>
        <end position="34"/>
    </location>
</feature>
<protein>
    <submittedName>
        <fullName evidence="7">DMT family transporter</fullName>
    </submittedName>
</protein>
<evidence type="ECO:0000256" key="1">
    <source>
        <dbReference type="ARBA" id="ARBA00004141"/>
    </source>
</evidence>
<keyword evidence="4 5" id="KW-0472">Membrane</keyword>
<proteinExistence type="predicted"/>
<evidence type="ECO:0000256" key="5">
    <source>
        <dbReference type="SAM" id="Phobius"/>
    </source>
</evidence>
<dbReference type="InterPro" id="IPR037185">
    <property type="entry name" value="EmrE-like"/>
</dbReference>
<feature type="transmembrane region" description="Helical" evidence="5">
    <location>
        <begin position="130"/>
        <end position="149"/>
    </location>
</feature>
<feature type="transmembrane region" description="Helical" evidence="5">
    <location>
        <begin position="250"/>
        <end position="269"/>
    </location>
</feature>
<dbReference type="SUPFAM" id="SSF103481">
    <property type="entry name" value="Multidrug resistance efflux transporter EmrE"/>
    <property type="match status" value="2"/>
</dbReference>
<evidence type="ECO:0000259" key="6">
    <source>
        <dbReference type="Pfam" id="PF00892"/>
    </source>
</evidence>
<feature type="transmembrane region" description="Helical" evidence="5">
    <location>
        <begin position="218"/>
        <end position="238"/>
    </location>
</feature>
<dbReference type="InterPro" id="IPR050638">
    <property type="entry name" value="AA-Vitamin_Transporters"/>
</dbReference>